<keyword evidence="8 15" id="KW-0808">Transferase</keyword>
<dbReference type="InterPro" id="IPR050321">
    <property type="entry name" value="Glycosyltr_2/OpgH_subfam"/>
</dbReference>
<name>A0A437JDG8_9SPHN</name>
<dbReference type="Gene3D" id="3.90.550.10">
    <property type="entry name" value="Spore Coat Polysaccharide Biosynthesis Protein SpsA, Chain A"/>
    <property type="match status" value="1"/>
</dbReference>
<dbReference type="AlphaFoldDB" id="A0A437JDG8"/>
<evidence type="ECO:0000259" key="14">
    <source>
        <dbReference type="Pfam" id="PF13632"/>
    </source>
</evidence>
<dbReference type="GO" id="GO:0016758">
    <property type="term" value="F:hexosyltransferase activity"/>
    <property type="evidence" value="ECO:0007669"/>
    <property type="project" value="TreeGrafter"/>
</dbReference>
<evidence type="ECO:0000256" key="2">
    <source>
        <dbReference type="ARBA" id="ARBA00005001"/>
    </source>
</evidence>
<keyword evidence="11 13" id="KW-0472">Membrane</keyword>
<comment type="subcellular location">
    <subcellularLocation>
        <location evidence="1">Cell inner membrane</location>
        <topology evidence="1">Multi-pass membrane protein</topology>
    </subcellularLocation>
</comment>
<keyword evidence="10 13" id="KW-1133">Transmembrane helix</keyword>
<evidence type="ECO:0000256" key="7">
    <source>
        <dbReference type="ARBA" id="ARBA00022676"/>
    </source>
</evidence>
<evidence type="ECO:0000313" key="16">
    <source>
        <dbReference type="Proteomes" id="UP000282977"/>
    </source>
</evidence>
<dbReference type="InterPro" id="IPR001173">
    <property type="entry name" value="Glyco_trans_2-like"/>
</dbReference>
<reference evidence="15 16" key="1">
    <citation type="submission" date="2019-01" db="EMBL/GenBank/DDBJ databases">
        <authorList>
            <person name="Chen W.-M."/>
        </authorList>
    </citation>
    <scope>NUCLEOTIDE SEQUENCE [LARGE SCALE GENOMIC DNA]</scope>
    <source>
        <strain evidence="15 16">TLA-22</strain>
    </source>
</reference>
<evidence type="ECO:0000256" key="11">
    <source>
        <dbReference type="ARBA" id="ARBA00023136"/>
    </source>
</evidence>
<feature type="transmembrane region" description="Helical" evidence="13">
    <location>
        <begin position="50"/>
        <end position="68"/>
    </location>
</feature>
<dbReference type="NCBIfam" id="NF003962">
    <property type="entry name" value="PRK05454.2-5"/>
    <property type="match status" value="1"/>
</dbReference>
<comment type="similarity">
    <text evidence="3">Belongs to the glycosyltransferase 2 family. OpgH subfamily.</text>
</comment>
<sequence length="619" mass="67032">MPVPAPHPADEAPSLPPESPLAMPEQDFAAKPERRRAAPPAGPGLRRMTVLLLLCALVAGPGIALMLAPLRPQGLSGWEIGYLLLAVPLFTWIAFGFANSLIGFAAMLRGADDGGATATDVVPRGRSAILLPVCNEDFLTIIGRLSIMERSLEDLPGRDSFDFFILSDSSAENGQQEKEAYACVRDAFVRPVYYRRRTRNVGRKPGNVADWVKRFGGAYDYMVVLDADSVMSGQTMCRLAAQMDAQSDVALIQTIPAVVGGQTLFARWQQFASRLYGPMSAHGAIWWSDRQATFWGHNAIIRVAAFAQSCGLPELKGRAPFGGHIMSHDMVEAALLRRRGWSVRMVMTQDSFEEFPPSMPDLAIRDRRWCQGNIQHVPLIARIAGLHVVNRFQLLVGASAYVTSPMWLALILLVVAGEFAGAWAVNAMLPSGTLLGLTLLLLFGPKLMAIGLTLRDKARLKTFGGAGRLAVSAIAEALLSVLTAPVQMLTHSINLTSILAGRKSAWNGQSRDCDGIPMREAIRTFRYHVALGVVLLVGGASSGISLLWLTPIIAGLLLAPALACVTARKDIGRMLERNGLFNVPKAWWQAASYRPLRTRLSVGRATSVWTAPIAVANDA</sequence>
<accession>A0A437JDG8</accession>
<keyword evidence="7" id="KW-0328">Glycosyltransferase</keyword>
<dbReference type="SUPFAM" id="SSF53448">
    <property type="entry name" value="Nucleotide-diphospho-sugar transferases"/>
    <property type="match status" value="1"/>
</dbReference>
<comment type="caution">
    <text evidence="15">The sequence shown here is derived from an EMBL/GenBank/DDBJ whole genome shotgun (WGS) entry which is preliminary data.</text>
</comment>
<evidence type="ECO:0000256" key="3">
    <source>
        <dbReference type="ARBA" id="ARBA00009337"/>
    </source>
</evidence>
<feature type="domain" description="Glycosyltransferase 2-like" evidence="14">
    <location>
        <begin position="223"/>
        <end position="420"/>
    </location>
</feature>
<evidence type="ECO:0000256" key="9">
    <source>
        <dbReference type="ARBA" id="ARBA00022692"/>
    </source>
</evidence>
<gene>
    <name evidence="15" type="primary">mdoH</name>
    <name evidence="15" type="ORF">ENE74_01535</name>
</gene>
<feature type="transmembrane region" description="Helical" evidence="13">
    <location>
        <begin position="525"/>
        <end position="542"/>
    </location>
</feature>
<dbReference type="GO" id="GO:0005886">
    <property type="term" value="C:plasma membrane"/>
    <property type="evidence" value="ECO:0007669"/>
    <property type="project" value="UniProtKB-SubCell"/>
</dbReference>
<dbReference type="NCBIfam" id="NF003958">
    <property type="entry name" value="PRK05454.2-1"/>
    <property type="match status" value="1"/>
</dbReference>
<dbReference type="PANTHER" id="PTHR43867">
    <property type="entry name" value="CELLULOSE SYNTHASE CATALYTIC SUBUNIT A [UDP-FORMING]"/>
    <property type="match status" value="1"/>
</dbReference>
<keyword evidence="16" id="KW-1185">Reference proteome</keyword>
<organism evidence="15 16">
    <name type="scientific">Sphingobium algorifonticola</name>
    <dbReference type="NCBI Taxonomy" id="2008318"/>
    <lineage>
        <taxon>Bacteria</taxon>
        <taxon>Pseudomonadati</taxon>
        <taxon>Pseudomonadota</taxon>
        <taxon>Alphaproteobacteria</taxon>
        <taxon>Sphingomonadales</taxon>
        <taxon>Sphingomonadaceae</taxon>
        <taxon>Sphingobium</taxon>
    </lineage>
</organism>
<dbReference type="PANTHER" id="PTHR43867:SF5">
    <property type="entry name" value="GLUCANS BIOSYNTHESIS GLUCOSYLTRANSFERASE H"/>
    <property type="match status" value="1"/>
</dbReference>
<dbReference type="OrthoDB" id="9775281at2"/>
<evidence type="ECO:0000256" key="10">
    <source>
        <dbReference type="ARBA" id="ARBA00022989"/>
    </source>
</evidence>
<comment type="pathway">
    <text evidence="2">Glycan metabolism; osmoregulated periplasmic glucan (OPG) biosynthesis.</text>
</comment>
<evidence type="ECO:0000256" key="5">
    <source>
        <dbReference type="ARBA" id="ARBA00022475"/>
    </source>
</evidence>
<feature type="transmembrane region" description="Helical" evidence="13">
    <location>
        <begin position="434"/>
        <end position="454"/>
    </location>
</feature>
<keyword evidence="5" id="KW-1003">Cell membrane</keyword>
<feature type="region of interest" description="Disordered" evidence="12">
    <location>
        <begin position="1"/>
        <end position="41"/>
    </location>
</feature>
<evidence type="ECO:0000256" key="8">
    <source>
        <dbReference type="ARBA" id="ARBA00022679"/>
    </source>
</evidence>
<evidence type="ECO:0000256" key="6">
    <source>
        <dbReference type="ARBA" id="ARBA00022519"/>
    </source>
</evidence>
<evidence type="ECO:0000256" key="13">
    <source>
        <dbReference type="SAM" id="Phobius"/>
    </source>
</evidence>
<dbReference type="InterPro" id="IPR029044">
    <property type="entry name" value="Nucleotide-diphossugar_trans"/>
</dbReference>
<protein>
    <recommendedName>
        <fullName evidence="4">Glucans biosynthesis glucosyltransferase H</fullName>
    </recommendedName>
</protein>
<evidence type="ECO:0000256" key="12">
    <source>
        <dbReference type="SAM" id="MobiDB-lite"/>
    </source>
</evidence>
<evidence type="ECO:0000313" key="15">
    <source>
        <dbReference type="EMBL" id="RVT43976.1"/>
    </source>
</evidence>
<dbReference type="EMBL" id="RZUL01000001">
    <property type="protein sequence ID" value="RVT43976.1"/>
    <property type="molecule type" value="Genomic_DNA"/>
</dbReference>
<dbReference type="Pfam" id="PF13632">
    <property type="entry name" value="Glyco_trans_2_3"/>
    <property type="match status" value="1"/>
</dbReference>
<evidence type="ECO:0000256" key="1">
    <source>
        <dbReference type="ARBA" id="ARBA00004429"/>
    </source>
</evidence>
<keyword evidence="9 13" id="KW-0812">Transmembrane</keyword>
<feature type="transmembrane region" description="Helical" evidence="13">
    <location>
        <begin position="80"/>
        <end position="102"/>
    </location>
</feature>
<evidence type="ECO:0000256" key="4">
    <source>
        <dbReference type="ARBA" id="ARBA00020585"/>
    </source>
</evidence>
<dbReference type="Proteomes" id="UP000282977">
    <property type="component" value="Unassembled WGS sequence"/>
</dbReference>
<proteinExistence type="inferred from homology"/>
<keyword evidence="6" id="KW-0997">Cell inner membrane</keyword>